<name>A0AAN6NQU6_9PEZI</name>
<gene>
    <name evidence="2" type="ORF">QBC32DRAFT_376910</name>
</gene>
<dbReference type="Proteomes" id="UP001303222">
    <property type="component" value="Unassembled WGS sequence"/>
</dbReference>
<feature type="compositionally biased region" description="Polar residues" evidence="1">
    <location>
        <begin position="322"/>
        <end position="336"/>
    </location>
</feature>
<organism evidence="2 3">
    <name type="scientific">Pseudoneurospora amorphoporcata</name>
    <dbReference type="NCBI Taxonomy" id="241081"/>
    <lineage>
        <taxon>Eukaryota</taxon>
        <taxon>Fungi</taxon>
        <taxon>Dikarya</taxon>
        <taxon>Ascomycota</taxon>
        <taxon>Pezizomycotina</taxon>
        <taxon>Sordariomycetes</taxon>
        <taxon>Sordariomycetidae</taxon>
        <taxon>Sordariales</taxon>
        <taxon>Sordariaceae</taxon>
        <taxon>Pseudoneurospora</taxon>
    </lineage>
</organism>
<feature type="compositionally biased region" description="Basic and acidic residues" evidence="1">
    <location>
        <begin position="311"/>
        <end position="320"/>
    </location>
</feature>
<reference evidence="2" key="2">
    <citation type="submission" date="2023-06" db="EMBL/GenBank/DDBJ databases">
        <authorList>
            <consortium name="Lawrence Berkeley National Laboratory"/>
            <person name="Mondo S.J."/>
            <person name="Hensen N."/>
            <person name="Bonometti L."/>
            <person name="Westerberg I."/>
            <person name="Brannstrom I.O."/>
            <person name="Guillou S."/>
            <person name="Cros-Aarteil S."/>
            <person name="Calhoun S."/>
            <person name="Haridas S."/>
            <person name="Kuo A."/>
            <person name="Pangilinan J."/>
            <person name="Riley R."/>
            <person name="Labutti K."/>
            <person name="Andreopoulos B."/>
            <person name="Lipzen A."/>
            <person name="Chen C."/>
            <person name="Yanf M."/>
            <person name="Daum C."/>
            <person name="Ng V."/>
            <person name="Clum A."/>
            <person name="Steindorff A."/>
            <person name="Ohm R."/>
            <person name="Martin F."/>
            <person name="Silar P."/>
            <person name="Natvig D."/>
            <person name="Lalanne C."/>
            <person name="Gautier V."/>
            <person name="Ament-Velasquez S.L."/>
            <person name="Kruys A."/>
            <person name="Hutchinson M.I."/>
            <person name="Powell A.J."/>
            <person name="Barry K."/>
            <person name="Miller A.N."/>
            <person name="Grigoriev I.V."/>
            <person name="Debuchy R."/>
            <person name="Gladieux P."/>
            <person name="Thoren M.H."/>
            <person name="Johannesson H."/>
        </authorList>
    </citation>
    <scope>NUCLEOTIDE SEQUENCE</scope>
    <source>
        <strain evidence="2">CBS 626.80</strain>
    </source>
</reference>
<feature type="region of interest" description="Disordered" evidence="1">
    <location>
        <begin position="299"/>
        <end position="347"/>
    </location>
</feature>
<evidence type="ECO:0000256" key="1">
    <source>
        <dbReference type="SAM" id="MobiDB-lite"/>
    </source>
</evidence>
<comment type="caution">
    <text evidence="2">The sequence shown here is derived from an EMBL/GenBank/DDBJ whole genome shotgun (WGS) entry which is preliminary data.</text>
</comment>
<accession>A0AAN6NQU6</accession>
<proteinExistence type="predicted"/>
<dbReference type="AlphaFoldDB" id="A0AAN6NQU6"/>
<dbReference type="EMBL" id="MU859188">
    <property type="protein sequence ID" value="KAK3950161.1"/>
    <property type="molecule type" value="Genomic_DNA"/>
</dbReference>
<keyword evidence="3" id="KW-1185">Reference proteome</keyword>
<sequence>MAISFWPSAFEAQDQHLMFPKIADIKAMAIAAFAASSVAHVPISTEAFEIANILSIPQEFQTLFLGDLSQDVGMIDNIKKARRMNAIIDATIKDITPTEVNKTTHEANIVDNVKNATLPTDSEATAPLLIEDDKSSQVAEVSHQGDLIHNVDIIFANNRDDTSSIADKEIFTIEENNKHIYHHVLPAIDITEVNISMTSKITDVSEFDDMGASASSMGHDFERFLKEDKMQWVHSIANQPELCTAVFKTKKQAIVVIKASNQDGKAIASDIKPLIDNKTENIAAEEKVVDTEVDIVHHARRLSNETDSSTETDKTTDSDASRATTPDTPETDNGNPEQAEEDQSATTTLDASSFDHIYNYGQLSPSDFDATLIMERLDSNRCYVQMTCGYWYVLEDDDEIRPMSKAEYQEFIEWTSQTPVITREDFNKKQQADAEQGIITSKAIAIIEVLEDDEESDGEQANYWFDFDNEDKENHQPIELIDYESADLDLMAAPDYQDQDEATTGSGIELLDYTDLADDEDDDYHSSDPLAAWDRPNFVIGSDEQIYWMCEGMFRLLDARELDQFNRWRDGDVHAFDEEEEGEREQKTWVRAALRKKGGRMTNEWYAWSAEMESIEEEDEDEEVVVVWRD</sequence>
<evidence type="ECO:0000313" key="2">
    <source>
        <dbReference type="EMBL" id="KAK3950161.1"/>
    </source>
</evidence>
<evidence type="ECO:0000313" key="3">
    <source>
        <dbReference type="Proteomes" id="UP001303222"/>
    </source>
</evidence>
<reference evidence="2" key="1">
    <citation type="journal article" date="2023" name="Mol. Phylogenet. Evol.">
        <title>Genome-scale phylogeny and comparative genomics of the fungal order Sordariales.</title>
        <authorList>
            <person name="Hensen N."/>
            <person name="Bonometti L."/>
            <person name="Westerberg I."/>
            <person name="Brannstrom I.O."/>
            <person name="Guillou S."/>
            <person name="Cros-Aarteil S."/>
            <person name="Calhoun S."/>
            <person name="Haridas S."/>
            <person name="Kuo A."/>
            <person name="Mondo S."/>
            <person name="Pangilinan J."/>
            <person name="Riley R."/>
            <person name="LaButti K."/>
            <person name="Andreopoulos B."/>
            <person name="Lipzen A."/>
            <person name="Chen C."/>
            <person name="Yan M."/>
            <person name="Daum C."/>
            <person name="Ng V."/>
            <person name="Clum A."/>
            <person name="Steindorff A."/>
            <person name="Ohm R.A."/>
            <person name="Martin F."/>
            <person name="Silar P."/>
            <person name="Natvig D.O."/>
            <person name="Lalanne C."/>
            <person name="Gautier V."/>
            <person name="Ament-Velasquez S.L."/>
            <person name="Kruys A."/>
            <person name="Hutchinson M.I."/>
            <person name="Powell A.J."/>
            <person name="Barry K."/>
            <person name="Miller A.N."/>
            <person name="Grigoriev I.V."/>
            <person name="Debuchy R."/>
            <person name="Gladieux P."/>
            <person name="Hiltunen Thoren M."/>
            <person name="Johannesson H."/>
        </authorList>
    </citation>
    <scope>NUCLEOTIDE SEQUENCE</scope>
    <source>
        <strain evidence="2">CBS 626.80</strain>
    </source>
</reference>
<protein>
    <submittedName>
        <fullName evidence="2">Uncharacterized protein</fullName>
    </submittedName>
</protein>